<keyword evidence="9" id="KW-0963">Cytoplasm</keyword>
<dbReference type="InterPro" id="IPR014729">
    <property type="entry name" value="Rossmann-like_a/b/a_fold"/>
</dbReference>
<keyword evidence="3 9" id="KW-0479">Metal-binding</keyword>
<comment type="caution">
    <text evidence="11">The sequence shown here is derived from an EMBL/GenBank/DDBJ whole genome shotgun (WGS) entry which is preliminary data.</text>
</comment>
<evidence type="ECO:0000256" key="6">
    <source>
        <dbReference type="ARBA" id="ARBA00022840"/>
    </source>
</evidence>
<feature type="binding site" evidence="9">
    <location>
        <position position="27"/>
    </location>
    <ligand>
        <name>Zn(2+)</name>
        <dbReference type="ChEBI" id="CHEBI:29105"/>
    </ligand>
</feature>
<dbReference type="AlphaFoldDB" id="A0A1F7YIC6"/>
<evidence type="ECO:0000313" key="11">
    <source>
        <dbReference type="EMBL" id="OGM26940.1"/>
    </source>
</evidence>
<comment type="caution">
    <text evidence="9">Lacks conserved residue(s) required for the propagation of feature annotation.</text>
</comment>
<evidence type="ECO:0000313" key="12">
    <source>
        <dbReference type="Proteomes" id="UP000179221"/>
    </source>
</evidence>
<evidence type="ECO:0000256" key="3">
    <source>
        <dbReference type="ARBA" id="ARBA00022723"/>
    </source>
</evidence>
<evidence type="ECO:0000256" key="1">
    <source>
        <dbReference type="ARBA" id="ARBA00011245"/>
    </source>
</evidence>
<keyword evidence="4 9" id="KW-0547">Nucleotide-binding</keyword>
<evidence type="ECO:0000256" key="4">
    <source>
        <dbReference type="ARBA" id="ARBA00022741"/>
    </source>
</evidence>
<dbReference type="GO" id="GO:0005829">
    <property type="term" value="C:cytosol"/>
    <property type="evidence" value="ECO:0007669"/>
    <property type="project" value="TreeGrafter"/>
</dbReference>
<protein>
    <recommendedName>
        <fullName evidence="9">Cysteine--tRNA ligase</fullName>
        <ecNumber evidence="9">6.1.1.16</ecNumber>
    </recommendedName>
    <alternativeName>
        <fullName evidence="9">Cysteinyl-tRNA synthetase</fullName>
        <shortName evidence="9">CysRS</shortName>
    </alternativeName>
</protein>
<evidence type="ECO:0000256" key="7">
    <source>
        <dbReference type="ARBA" id="ARBA00022917"/>
    </source>
</evidence>
<dbReference type="HAMAP" id="MF_00041">
    <property type="entry name" value="Cys_tRNA_synth"/>
    <property type="match status" value="1"/>
</dbReference>
<dbReference type="EC" id="6.1.1.16" evidence="9"/>
<comment type="subunit">
    <text evidence="1 9">Monomer.</text>
</comment>
<keyword evidence="7 9" id="KW-0648">Protein biosynthesis</keyword>
<comment type="subcellular location">
    <subcellularLocation>
        <location evidence="9">Cytoplasm</location>
    </subcellularLocation>
</comment>
<dbReference type="InterPro" id="IPR015803">
    <property type="entry name" value="Cys-tRNA-ligase"/>
</dbReference>
<feature type="domain" description="tRNA synthetases class I catalytic" evidence="10">
    <location>
        <begin position="14"/>
        <end position="344"/>
    </location>
</feature>
<keyword evidence="8 9" id="KW-0030">Aminoacyl-tRNA synthetase</keyword>
<dbReference type="GO" id="GO:0004817">
    <property type="term" value="F:cysteine-tRNA ligase activity"/>
    <property type="evidence" value="ECO:0007669"/>
    <property type="project" value="UniProtKB-UniRule"/>
</dbReference>
<feature type="binding site" evidence="9">
    <location>
        <position position="239"/>
    </location>
    <ligand>
        <name>Zn(2+)</name>
        <dbReference type="ChEBI" id="CHEBI:29105"/>
    </ligand>
</feature>
<dbReference type="GO" id="GO:0006423">
    <property type="term" value="P:cysteinyl-tRNA aminoacylation"/>
    <property type="evidence" value="ECO:0007669"/>
    <property type="project" value="UniProtKB-UniRule"/>
</dbReference>
<dbReference type="PRINTS" id="PR00983">
    <property type="entry name" value="TRNASYNTHCYS"/>
</dbReference>
<dbReference type="NCBIfam" id="TIGR00435">
    <property type="entry name" value="cysS"/>
    <property type="match status" value="1"/>
</dbReference>
<dbReference type="GO" id="GO:0005524">
    <property type="term" value="F:ATP binding"/>
    <property type="evidence" value="ECO:0007669"/>
    <property type="project" value="UniProtKB-UniRule"/>
</dbReference>
<organism evidence="11 12">
    <name type="scientific">Candidatus Woesebacteria bacterium RIFCSPHIGHO2_01_FULL_40_22</name>
    <dbReference type="NCBI Taxonomy" id="1802499"/>
    <lineage>
        <taxon>Bacteria</taxon>
        <taxon>Candidatus Woeseibacteriota</taxon>
    </lineage>
</organism>
<dbReference type="InterPro" id="IPR009080">
    <property type="entry name" value="tRNAsynth_Ia_anticodon-bd"/>
</dbReference>
<comment type="similarity">
    <text evidence="9">Belongs to the class-I aminoacyl-tRNA synthetase family.</text>
</comment>
<dbReference type="InterPro" id="IPR024909">
    <property type="entry name" value="Cys-tRNA/MSH_ligase"/>
</dbReference>
<feature type="binding site" evidence="9">
    <location>
        <position position="299"/>
    </location>
    <ligand>
        <name>ATP</name>
        <dbReference type="ChEBI" id="CHEBI:30616"/>
    </ligand>
</feature>
<dbReference type="PANTHER" id="PTHR10890">
    <property type="entry name" value="CYSTEINYL-TRNA SYNTHETASE"/>
    <property type="match status" value="1"/>
</dbReference>
<dbReference type="SUPFAM" id="SSF47323">
    <property type="entry name" value="Anticodon-binding domain of a subclass of class I aminoacyl-tRNA synthetases"/>
    <property type="match status" value="1"/>
</dbReference>
<feature type="binding site" evidence="9">
    <location>
        <position position="264"/>
    </location>
    <ligand>
        <name>Zn(2+)</name>
        <dbReference type="ChEBI" id="CHEBI:29105"/>
    </ligand>
</feature>
<feature type="binding site" evidence="9">
    <location>
        <position position="268"/>
    </location>
    <ligand>
        <name>Zn(2+)</name>
        <dbReference type="ChEBI" id="CHEBI:29105"/>
    </ligand>
</feature>
<evidence type="ECO:0000256" key="2">
    <source>
        <dbReference type="ARBA" id="ARBA00022598"/>
    </source>
</evidence>
<dbReference type="Proteomes" id="UP000179221">
    <property type="component" value="Unassembled WGS sequence"/>
</dbReference>
<comment type="cofactor">
    <cofactor evidence="9">
        <name>Zn(2+)</name>
        <dbReference type="ChEBI" id="CHEBI:29105"/>
    </cofactor>
    <text evidence="9">Binds 1 zinc ion per subunit.</text>
</comment>
<name>A0A1F7YIC6_9BACT</name>
<comment type="catalytic activity">
    <reaction evidence="9">
        <text>tRNA(Cys) + L-cysteine + ATP = L-cysteinyl-tRNA(Cys) + AMP + diphosphate</text>
        <dbReference type="Rhea" id="RHEA:17773"/>
        <dbReference type="Rhea" id="RHEA-COMP:9661"/>
        <dbReference type="Rhea" id="RHEA-COMP:9679"/>
        <dbReference type="ChEBI" id="CHEBI:30616"/>
        <dbReference type="ChEBI" id="CHEBI:33019"/>
        <dbReference type="ChEBI" id="CHEBI:35235"/>
        <dbReference type="ChEBI" id="CHEBI:78442"/>
        <dbReference type="ChEBI" id="CHEBI:78517"/>
        <dbReference type="ChEBI" id="CHEBI:456215"/>
        <dbReference type="EC" id="6.1.1.16"/>
    </reaction>
</comment>
<proteinExistence type="inferred from homology"/>
<feature type="short sequence motif" description="'KMSKS' region" evidence="9">
    <location>
        <begin position="296"/>
        <end position="300"/>
    </location>
</feature>
<accession>A0A1F7YIC6</accession>
<dbReference type="InterPro" id="IPR032678">
    <property type="entry name" value="tRNA-synt_1_cat_dom"/>
</dbReference>
<dbReference type="EMBL" id="MGGL01000008">
    <property type="protein sequence ID" value="OGM26940.1"/>
    <property type="molecule type" value="Genomic_DNA"/>
</dbReference>
<reference evidence="11 12" key="1">
    <citation type="journal article" date="2016" name="Nat. Commun.">
        <title>Thousands of microbial genomes shed light on interconnected biogeochemical processes in an aquifer system.</title>
        <authorList>
            <person name="Anantharaman K."/>
            <person name="Brown C.T."/>
            <person name="Hug L.A."/>
            <person name="Sharon I."/>
            <person name="Castelle C.J."/>
            <person name="Probst A.J."/>
            <person name="Thomas B.C."/>
            <person name="Singh A."/>
            <person name="Wilkins M.J."/>
            <person name="Karaoz U."/>
            <person name="Brodie E.L."/>
            <person name="Williams K.H."/>
            <person name="Hubbard S.S."/>
            <person name="Banfield J.F."/>
        </authorList>
    </citation>
    <scope>NUCLEOTIDE SEQUENCE [LARGE SCALE GENOMIC DNA]</scope>
</reference>
<dbReference type="Gene3D" id="3.40.50.620">
    <property type="entry name" value="HUPs"/>
    <property type="match status" value="1"/>
</dbReference>
<keyword evidence="6 9" id="KW-0067">ATP-binding</keyword>
<dbReference type="CDD" id="cd00672">
    <property type="entry name" value="CysRS_core"/>
    <property type="match status" value="1"/>
</dbReference>
<evidence type="ECO:0000256" key="9">
    <source>
        <dbReference type="HAMAP-Rule" id="MF_00041"/>
    </source>
</evidence>
<dbReference type="SUPFAM" id="SSF52374">
    <property type="entry name" value="Nucleotidylyl transferase"/>
    <property type="match status" value="1"/>
</dbReference>
<dbReference type="Pfam" id="PF01406">
    <property type="entry name" value="tRNA-synt_1e"/>
    <property type="match status" value="1"/>
</dbReference>
<evidence type="ECO:0000256" key="8">
    <source>
        <dbReference type="ARBA" id="ARBA00023146"/>
    </source>
</evidence>
<dbReference type="Gene3D" id="1.20.120.1910">
    <property type="entry name" value="Cysteine-tRNA ligase, C-terminal anti-codon recognition domain"/>
    <property type="match status" value="1"/>
</dbReference>
<dbReference type="PANTHER" id="PTHR10890:SF3">
    <property type="entry name" value="CYSTEINE--TRNA LIGASE, CYTOPLASMIC"/>
    <property type="match status" value="1"/>
</dbReference>
<keyword evidence="2 9" id="KW-0436">Ligase</keyword>
<dbReference type="GO" id="GO:0008270">
    <property type="term" value="F:zinc ion binding"/>
    <property type="evidence" value="ECO:0007669"/>
    <property type="project" value="UniProtKB-UniRule"/>
</dbReference>
<gene>
    <name evidence="9" type="primary">cysS</name>
    <name evidence="11" type="ORF">A2628_05870</name>
</gene>
<sequence>MLVFNSLTRKKEEFVPINPGHVGMYSCGPTVYDYVSIGNFRTYTTADLILRTLRLRGFDVNYVMNITDVGHLTGDNLGDADLGEDRMEKAAAREGKTAWDIAKFYTETFLKDSEKLNLHKPDVLSKATDHIKEQIELIKNIEEKGFAYKIADGIYFDTQGFEDKTGKKYGELSDLDQIIEGARVEINTEKKNPRDFALWKFSYPEKKFLDQAQGDKNSKRQMEWESPWGVGFPGWHIECSAMSMKYLGESFDIHLGGEDLKQTHHPNEIAQSEAATGKLFVKYWVHVTFLKVDGKRMGKSLGNAYRVDDIEKKGFDPLALRYFYLTAHYRDSLNFTWDALRSSQKALDNLRNIILEVKSSKKRPSLSPEKLHKVDDFRNSFIHSLEDDINTPQALATLWNMLKSNIPSEDKYDTALYFDEVLGLNLAGIKQLVKKEIKTPSGDVIITPVNLSTATISRIEERNVLRAHGKFGEADQKRIEINRVDNIAVQDTAMGTVVSPLKK</sequence>
<evidence type="ECO:0000256" key="5">
    <source>
        <dbReference type="ARBA" id="ARBA00022833"/>
    </source>
</evidence>
<keyword evidence="5 9" id="KW-0862">Zinc</keyword>
<evidence type="ECO:0000259" key="10">
    <source>
        <dbReference type="Pfam" id="PF01406"/>
    </source>
</evidence>